<dbReference type="AlphaFoldDB" id="A0AAV4SHM3"/>
<evidence type="ECO:0000256" key="1">
    <source>
        <dbReference type="ARBA" id="ARBA00008225"/>
    </source>
</evidence>
<dbReference type="Pfam" id="PF00795">
    <property type="entry name" value="CN_hydrolase"/>
    <property type="match status" value="1"/>
</dbReference>
<keyword evidence="3" id="KW-0732">Signal</keyword>
<dbReference type="InterPro" id="IPR003010">
    <property type="entry name" value="C-N_Hydrolase"/>
</dbReference>
<reference evidence="5 6" key="1">
    <citation type="submission" date="2021-06" db="EMBL/GenBank/DDBJ databases">
        <title>Caerostris extrusa draft genome.</title>
        <authorList>
            <person name="Kono N."/>
            <person name="Arakawa K."/>
        </authorList>
    </citation>
    <scope>NUCLEOTIDE SEQUENCE [LARGE SCALE GENOMIC DNA]</scope>
</reference>
<dbReference type="Proteomes" id="UP001054945">
    <property type="component" value="Unassembled WGS sequence"/>
</dbReference>
<evidence type="ECO:0000313" key="5">
    <source>
        <dbReference type="EMBL" id="GIY32291.1"/>
    </source>
</evidence>
<organism evidence="5 6">
    <name type="scientific">Caerostris extrusa</name>
    <name type="common">Bark spider</name>
    <name type="synonym">Caerostris bankana</name>
    <dbReference type="NCBI Taxonomy" id="172846"/>
    <lineage>
        <taxon>Eukaryota</taxon>
        <taxon>Metazoa</taxon>
        <taxon>Ecdysozoa</taxon>
        <taxon>Arthropoda</taxon>
        <taxon>Chelicerata</taxon>
        <taxon>Arachnida</taxon>
        <taxon>Araneae</taxon>
        <taxon>Araneomorphae</taxon>
        <taxon>Entelegynae</taxon>
        <taxon>Araneoidea</taxon>
        <taxon>Araneidae</taxon>
        <taxon>Caerostris</taxon>
    </lineage>
</organism>
<dbReference type="GO" id="GO:0016787">
    <property type="term" value="F:hydrolase activity"/>
    <property type="evidence" value="ECO:0007669"/>
    <property type="project" value="UniProtKB-KW"/>
</dbReference>
<dbReference type="InterPro" id="IPR036526">
    <property type="entry name" value="C-N_Hydrolase_sf"/>
</dbReference>
<evidence type="ECO:0000256" key="2">
    <source>
        <dbReference type="ARBA" id="ARBA00022801"/>
    </source>
</evidence>
<keyword evidence="6" id="KW-1185">Reference proteome</keyword>
<evidence type="ECO:0000259" key="4">
    <source>
        <dbReference type="PROSITE" id="PS50263"/>
    </source>
</evidence>
<keyword evidence="2" id="KW-0378">Hydrolase</keyword>
<evidence type="ECO:0000256" key="3">
    <source>
        <dbReference type="SAM" id="SignalP"/>
    </source>
</evidence>
<gene>
    <name evidence="5" type="primary">VNN2</name>
    <name evidence="5" type="ORF">CEXT_514401</name>
</gene>
<dbReference type="InterPro" id="IPR040154">
    <property type="entry name" value="Biotinidase/VNN"/>
</dbReference>
<dbReference type="SUPFAM" id="SSF56317">
    <property type="entry name" value="Carbon-nitrogen hydrolase"/>
    <property type="match status" value="1"/>
</dbReference>
<evidence type="ECO:0000313" key="6">
    <source>
        <dbReference type="Proteomes" id="UP001054945"/>
    </source>
</evidence>
<dbReference type="InterPro" id="IPR043957">
    <property type="entry name" value="Vanin_C"/>
</dbReference>
<dbReference type="Gene3D" id="3.60.110.10">
    <property type="entry name" value="Carbon-nitrogen hydrolase"/>
    <property type="match status" value="1"/>
</dbReference>
<feature type="domain" description="CN hydrolase" evidence="4">
    <location>
        <begin position="41"/>
        <end position="321"/>
    </location>
</feature>
<protein>
    <submittedName>
        <fullName evidence="5">Vascular non-inflammatory molecule 2</fullName>
    </submittedName>
</protein>
<comment type="similarity">
    <text evidence="1">Belongs to the carbon-nitrogen hydrolase superfamily. BTD/VNN family.</text>
</comment>
<dbReference type="PANTHER" id="PTHR10609">
    <property type="entry name" value="BIOTINIDASE-RELATED"/>
    <property type="match status" value="1"/>
</dbReference>
<sequence>MQNRISCATAFLAVAVFSSWAVLTVTSTTDTYFTGAVFEFVQTQHCTSDPEEAMEVIQFNLDIFVPVAELAKSKGADIIVFPEYSIFPECSRDQTALFCEVVPDPKKVKANPCAEAEEFADRPTLRTLSCMARNNSIVVQANMGDMQKCEGKPGCPPEGHWQYNTNVVFDKDGSIIARYRKEHLWQEYHFDLPQKKQDPKFTVDFGTYLSYVCFDIFLERIIEEELKDKVDGVIFSTMWENTMPLGMTVEFFQAWVMATNLTLLAACIQLPGQMALGSGLFHGKYGALAYTYDPDGLSKLVVARVPRNGHPLLEPQSSITAVAFNGSTFDWESDGDNVQCEGSETILPLAPNQYYDDRYHVISFENFTIHKITEPSGSLHECNNGVCCSIDYSAEDLSQTYYFAVFNGTQETFYPYYWGEENCMLVRCDAAHGKECATFPLCSDDVFHHVNITANFSTPFIYPAVIHNRMRLTPRSDWDYNTELEKDGYRANVNFHSDEGRQLVVVGIKARTYRFDPTSSFF</sequence>
<proteinExistence type="inferred from homology"/>
<feature type="chain" id="PRO_5043461611" evidence="3">
    <location>
        <begin position="22"/>
        <end position="522"/>
    </location>
</feature>
<dbReference type="PROSITE" id="PS50263">
    <property type="entry name" value="CN_HYDROLASE"/>
    <property type="match status" value="1"/>
</dbReference>
<dbReference type="PANTHER" id="PTHR10609:SF27">
    <property type="entry name" value="CN HYDROLASE DOMAIN-CONTAINING PROTEIN-RELATED"/>
    <property type="match status" value="1"/>
</dbReference>
<comment type="caution">
    <text evidence="5">The sequence shown here is derived from an EMBL/GenBank/DDBJ whole genome shotgun (WGS) entry which is preliminary data.</text>
</comment>
<dbReference type="Pfam" id="PF19018">
    <property type="entry name" value="Vanin_C"/>
    <property type="match status" value="1"/>
</dbReference>
<dbReference type="EMBL" id="BPLR01009487">
    <property type="protein sequence ID" value="GIY32291.1"/>
    <property type="molecule type" value="Genomic_DNA"/>
</dbReference>
<name>A0AAV4SHM3_CAEEX</name>
<feature type="signal peptide" evidence="3">
    <location>
        <begin position="1"/>
        <end position="21"/>
    </location>
</feature>
<accession>A0AAV4SHM3</accession>